<keyword evidence="5" id="KW-1185">Reference proteome</keyword>
<feature type="region of interest" description="Disordered" evidence="1">
    <location>
        <begin position="395"/>
        <end position="565"/>
    </location>
</feature>
<feature type="region of interest" description="Disordered" evidence="1">
    <location>
        <begin position="260"/>
        <end position="382"/>
    </location>
</feature>
<feature type="compositionally biased region" description="Polar residues" evidence="1">
    <location>
        <begin position="289"/>
        <end position="309"/>
    </location>
</feature>
<sequence>MISVFLYAAVLCTQIPTSWALSISWPLDAPILSVVNISWSGEPPFQLSIRQHHDCPEYLEIAHFTNLTITSLTWPIAVPVGNLVFLKLTDATGYSVISNDMLVQAPGASATTSGDPATSAPAQTSPPIPPSTQTTTSTIATTSTTSVSSTTTASVFIPPVSEPPPASTPATGVPADPQADTSTPTSSRTTGIIVGGVFGGLAVVAFLFFILSHWIRRRRNAARGGPDDHNPGSQNGLLGPDEKGLGGGYVVGGYPASELRHRPLSNGPPPVISGPIIGGPLGLERQHESTPPGNNARQPGARQQSGVSPVQSVTSSQGRSRTSTGTFFPSTVPPPPRPRPTHQPKPKKKSFKNTLPSNPAQFTHGRSPQPPQPKPPRLLEPGNVVSEAPFLVLKAQDPFQEGPHTPQIQRGASLRSNASNPKSSSNLTFPPPPLPTIKVDAPRQLYPRPSENPWAEPGTTPAVSPGLPRPPPTPQTPASILMYGARKSPSPPGLSGRASLPVPPPPAVVMNGRDWDPPADDTGSSPHSSSPHSLSPHSARRTEVWEERSLDDAATIRGPAQRSPR</sequence>
<feature type="compositionally biased region" description="Basic residues" evidence="1">
    <location>
        <begin position="339"/>
        <end position="351"/>
    </location>
</feature>
<feature type="compositionally biased region" description="Basic and acidic residues" evidence="1">
    <location>
        <begin position="540"/>
        <end position="551"/>
    </location>
</feature>
<keyword evidence="2" id="KW-0472">Membrane</keyword>
<feature type="region of interest" description="Disordered" evidence="1">
    <location>
        <begin position="221"/>
        <end position="244"/>
    </location>
</feature>
<proteinExistence type="predicted"/>
<dbReference type="EMBL" id="KL198051">
    <property type="protein sequence ID" value="KDQ12224.1"/>
    <property type="molecule type" value="Genomic_DNA"/>
</dbReference>
<evidence type="ECO:0000313" key="5">
    <source>
        <dbReference type="Proteomes" id="UP000027195"/>
    </source>
</evidence>
<feature type="compositionally biased region" description="Low complexity" evidence="1">
    <location>
        <begin position="524"/>
        <end position="537"/>
    </location>
</feature>
<reference evidence="5" key="1">
    <citation type="journal article" date="2014" name="Proc. Natl. Acad. Sci. U.S.A.">
        <title>Extensive sampling of basidiomycete genomes demonstrates inadequacy of the white-rot/brown-rot paradigm for wood decay fungi.</title>
        <authorList>
            <person name="Riley R."/>
            <person name="Salamov A.A."/>
            <person name="Brown D.W."/>
            <person name="Nagy L.G."/>
            <person name="Floudas D."/>
            <person name="Held B.W."/>
            <person name="Levasseur A."/>
            <person name="Lombard V."/>
            <person name="Morin E."/>
            <person name="Otillar R."/>
            <person name="Lindquist E.A."/>
            <person name="Sun H."/>
            <person name="LaButti K.M."/>
            <person name="Schmutz J."/>
            <person name="Jabbour D."/>
            <person name="Luo H."/>
            <person name="Baker S.E."/>
            <person name="Pisabarro A.G."/>
            <person name="Walton J.D."/>
            <person name="Blanchette R.A."/>
            <person name="Henrissat B."/>
            <person name="Martin F."/>
            <person name="Cullen D."/>
            <person name="Hibbett D.S."/>
            <person name="Grigoriev I.V."/>
        </authorList>
    </citation>
    <scope>NUCLEOTIDE SEQUENCE [LARGE SCALE GENOMIC DNA]</scope>
    <source>
        <strain evidence="5">FD-172 SS1</strain>
    </source>
</reference>
<accession>A0A067M9G5</accession>
<dbReference type="InParanoid" id="A0A067M9G5"/>
<dbReference type="AlphaFoldDB" id="A0A067M9G5"/>
<gene>
    <name evidence="4" type="ORF">BOTBODRAFT_67438</name>
</gene>
<feature type="compositionally biased region" description="Low complexity" evidence="1">
    <location>
        <begin position="310"/>
        <end position="330"/>
    </location>
</feature>
<keyword evidence="2" id="KW-1133">Transmembrane helix</keyword>
<evidence type="ECO:0000313" key="4">
    <source>
        <dbReference type="EMBL" id="KDQ12224.1"/>
    </source>
</evidence>
<dbReference type="HOGENOM" id="CLU_482303_0_0_1"/>
<feature type="compositionally biased region" description="Polar residues" evidence="1">
    <location>
        <begin position="352"/>
        <end position="366"/>
    </location>
</feature>
<keyword evidence="3" id="KW-0732">Signal</keyword>
<protein>
    <submittedName>
        <fullName evidence="4">Uncharacterized protein</fullName>
    </submittedName>
</protein>
<feature type="signal peptide" evidence="3">
    <location>
        <begin position="1"/>
        <end position="20"/>
    </location>
</feature>
<organism evidence="4 5">
    <name type="scientific">Botryobasidium botryosum (strain FD-172 SS1)</name>
    <dbReference type="NCBI Taxonomy" id="930990"/>
    <lineage>
        <taxon>Eukaryota</taxon>
        <taxon>Fungi</taxon>
        <taxon>Dikarya</taxon>
        <taxon>Basidiomycota</taxon>
        <taxon>Agaricomycotina</taxon>
        <taxon>Agaricomycetes</taxon>
        <taxon>Cantharellales</taxon>
        <taxon>Botryobasidiaceae</taxon>
        <taxon>Botryobasidium</taxon>
    </lineage>
</organism>
<keyword evidence="2" id="KW-0812">Transmembrane</keyword>
<feature type="compositionally biased region" description="Low complexity" evidence="1">
    <location>
        <begin position="131"/>
        <end position="159"/>
    </location>
</feature>
<feature type="transmembrane region" description="Helical" evidence="2">
    <location>
        <begin position="192"/>
        <end position="215"/>
    </location>
</feature>
<feature type="compositionally biased region" description="Pro residues" evidence="1">
    <location>
        <begin position="368"/>
        <end position="378"/>
    </location>
</feature>
<feature type="chain" id="PRO_5001641205" evidence="3">
    <location>
        <begin position="21"/>
        <end position="565"/>
    </location>
</feature>
<evidence type="ECO:0000256" key="2">
    <source>
        <dbReference type="SAM" id="Phobius"/>
    </source>
</evidence>
<name>A0A067M9G5_BOTB1</name>
<feature type="compositionally biased region" description="Polar residues" evidence="1">
    <location>
        <begin position="406"/>
        <end position="428"/>
    </location>
</feature>
<feature type="region of interest" description="Disordered" evidence="1">
    <location>
        <begin position="107"/>
        <end position="187"/>
    </location>
</feature>
<evidence type="ECO:0000256" key="3">
    <source>
        <dbReference type="SAM" id="SignalP"/>
    </source>
</evidence>
<dbReference type="Proteomes" id="UP000027195">
    <property type="component" value="Unassembled WGS sequence"/>
</dbReference>
<evidence type="ECO:0000256" key="1">
    <source>
        <dbReference type="SAM" id="MobiDB-lite"/>
    </source>
</evidence>